<dbReference type="AlphaFoldDB" id="A0A815Q8B8"/>
<dbReference type="InterPro" id="IPR029044">
    <property type="entry name" value="Nucleotide-diphossugar_trans"/>
</dbReference>
<dbReference type="PANTHER" id="PTHR19297">
    <property type="entry name" value="GLYCOSYLTRANSFERASE 14 FAMILY MEMBER"/>
    <property type="match status" value="1"/>
</dbReference>
<keyword evidence="9" id="KW-0325">Glycoprotein</keyword>
<evidence type="ECO:0000256" key="2">
    <source>
        <dbReference type="ARBA" id="ARBA00004922"/>
    </source>
</evidence>
<evidence type="ECO:0000256" key="8">
    <source>
        <dbReference type="ARBA" id="ARBA00023136"/>
    </source>
</evidence>
<evidence type="ECO:0000256" key="11">
    <source>
        <dbReference type="SAM" id="Phobius"/>
    </source>
</evidence>
<keyword evidence="8 11" id="KW-0472">Membrane</keyword>
<evidence type="ECO:0000313" key="13">
    <source>
        <dbReference type="Proteomes" id="UP000663860"/>
    </source>
</evidence>
<organism evidence="12 13">
    <name type="scientific">Adineta steineri</name>
    <dbReference type="NCBI Taxonomy" id="433720"/>
    <lineage>
        <taxon>Eukaryota</taxon>
        <taxon>Metazoa</taxon>
        <taxon>Spiralia</taxon>
        <taxon>Gnathifera</taxon>
        <taxon>Rotifera</taxon>
        <taxon>Eurotatoria</taxon>
        <taxon>Bdelloidea</taxon>
        <taxon>Adinetida</taxon>
        <taxon>Adinetidae</taxon>
        <taxon>Adineta</taxon>
    </lineage>
</organism>
<gene>
    <name evidence="12" type="ORF">IZO911_LOCUS42860</name>
</gene>
<evidence type="ECO:0000256" key="1">
    <source>
        <dbReference type="ARBA" id="ARBA00004606"/>
    </source>
</evidence>
<keyword evidence="3" id="KW-0328">Glycosyltransferase</keyword>
<comment type="subcellular location">
    <subcellularLocation>
        <location evidence="1">Membrane</location>
        <topology evidence="1">Single-pass type II membrane protein</topology>
    </subcellularLocation>
</comment>
<comment type="caution">
    <text evidence="12">The sequence shown here is derived from an EMBL/GenBank/DDBJ whole genome shotgun (WGS) entry which is preliminary data.</text>
</comment>
<evidence type="ECO:0000256" key="4">
    <source>
        <dbReference type="ARBA" id="ARBA00022679"/>
    </source>
</evidence>
<feature type="transmembrane region" description="Helical" evidence="11">
    <location>
        <begin position="25"/>
        <end position="49"/>
    </location>
</feature>
<dbReference type="Proteomes" id="UP000663860">
    <property type="component" value="Unassembled WGS sequence"/>
</dbReference>
<evidence type="ECO:0000256" key="6">
    <source>
        <dbReference type="ARBA" id="ARBA00022968"/>
    </source>
</evidence>
<keyword evidence="4" id="KW-0808">Transferase</keyword>
<evidence type="ECO:0000313" key="12">
    <source>
        <dbReference type="EMBL" id="CAF1459879.1"/>
    </source>
</evidence>
<name>A0A815Q8B8_9BILA</name>
<sequence>METSTDNLVNFYFIQIQLDKLRRPLLLIIVMAVTIYIAYITTITVNYSYKPQQKHNGPRGVIVTLLRSTNRSILLTINMIHSVMKFHSINSNSSYPFLIFHDQNFTSHMRQHLLSCVLKHHKTVSILFALIHFPTSILPYNMSNAKHGLGYRFMCRFWTYDVFYHPVVKDGQYDYLMRMDADSYFSDDQKTTITNCFFILDCNRHTLCIGLAVYFLVWFTIFRSTSWPKSATKLDTFLNTTICGRLIQHPNLALTTNESIQLEHQMQTYFSFPKDCSLYTSQTIISSEELTYPLAFTILIHANLDQFDFLLKTIYRKSNYYCVHVDLKAPVALYEAIKNRSSCVTNIYLPKRRVHVAWGQFSILEAEHLCQQELLKQSTTWKYYFNLANSDIPLKTNFELIQILKLYNNQNDVTSLPYTSYHRQNNRTLPSSLSLPFYKGEFHVLLTRSAVEYIHTNNRPRDLYNFLNGTSVPDEHYYSMINRWKETPGYYPHDHDLNQTSFMTRYKIWSDRPEQKLCRGGFHRTICIFNYQDIWHLATAPHLFANKVLFQRDRSAAYCMAQYLDVRNKMKQENKEYAIIDEKFYKQLQNVEFGNKKKLMR</sequence>
<dbReference type="Gene3D" id="3.90.550.10">
    <property type="entry name" value="Spore Coat Polysaccharide Biosynthesis Protein SpsA, Chain A"/>
    <property type="match status" value="1"/>
</dbReference>
<keyword evidence="7 11" id="KW-1133">Transmembrane helix</keyword>
<reference evidence="12" key="1">
    <citation type="submission" date="2021-02" db="EMBL/GenBank/DDBJ databases">
        <authorList>
            <person name="Nowell W R."/>
        </authorList>
    </citation>
    <scope>NUCLEOTIDE SEQUENCE</scope>
</reference>
<dbReference type="GO" id="GO:0008375">
    <property type="term" value="F:acetylglucosaminyltransferase activity"/>
    <property type="evidence" value="ECO:0007669"/>
    <property type="project" value="TreeGrafter"/>
</dbReference>
<evidence type="ECO:0000256" key="7">
    <source>
        <dbReference type="ARBA" id="ARBA00022989"/>
    </source>
</evidence>
<evidence type="ECO:0000256" key="10">
    <source>
        <dbReference type="ARBA" id="ARBA00038150"/>
    </source>
</evidence>
<dbReference type="Pfam" id="PF02485">
    <property type="entry name" value="Branch"/>
    <property type="match status" value="1"/>
</dbReference>
<proteinExistence type="inferred from homology"/>
<dbReference type="EMBL" id="CAJNOE010001950">
    <property type="protein sequence ID" value="CAF1459879.1"/>
    <property type="molecule type" value="Genomic_DNA"/>
</dbReference>
<accession>A0A815Q8B8</accession>
<evidence type="ECO:0000256" key="9">
    <source>
        <dbReference type="ARBA" id="ARBA00023180"/>
    </source>
</evidence>
<evidence type="ECO:0000256" key="3">
    <source>
        <dbReference type="ARBA" id="ARBA00022676"/>
    </source>
</evidence>
<evidence type="ECO:0000256" key="5">
    <source>
        <dbReference type="ARBA" id="ARBA00022692"/>
    </source>
</evidence>
<dbReference type="PANTHER" id="PTHR19297:SF185">
    <property type="entry name" value="BETA-1,3-GALACTOSYL-O-GLYCOSYL-GLYCOPROTEIN BETA-1,6-N-ACETYLGLUCOSAMINYLTRANSFERASE 3"/>
    <property type="match status" value="1"/>
</dbReference>
<dbReference type="GO" id="GO:0016020">
    <property type="term" value="C:membrane"/>
    <property type="evidence" value="ECO:0007669"/>
    <property type="project" value="UniProtKB-SubCell"/>
</dbReference>
<comment type="pathway">
    <text evidence="2">Protein modification; protein glycosylation.</text>
</comment>
<dbReference type="InterPro" id="IPR003406">
    <property type="entry name" value="Glyco_trans_14"/>
</dbReference>
<keyword evidence="5 11" id="KW-0812">Transmembrane</keyword>
<keyword evidence="6" id="KW-0735">Signal-anchor</keyword>
<dbReference type="SUPFAM" id="SSF53448">
    <property type="entry name" value="Nucleotide-diphospho-sugar transferases"/>
    <property type="match status" value="1"/>
</dbReference>
<protein>
    <submittedName>
        <fullName evidence="12">Uncharacterized protein</fullName>
    </submittedName>
</protein>
<comment type="similarity">
    <text evidence="10">Belongs to the glycosyltransferase 14 family.</text>
</comment>